<dbReference type="InterPro" id="IPR019587">
    <property type="entry name" value="Polyketide_cyclase/dehydratase"/>
</dbReference>
<dbReference type="CDD" id="cd07812">
    <property type="entry name" value="SRPBCC"/>
    <property type="match status" value="1"/>
</dbReference>
<dbReference type="Proteomes" id="UP000321580">
    <property type="component" value="Unassembled WGS sequence"/>
</dbReference>
<evidence type="ECO:0000313" key="1">
    <source>
        <dbReference type="EMBL" id="TXB66254.1"/>
    </source>
</evidence>
<comment type="caution">
    <text evidence="1">The sequence shown here is derived from an EMBL/GenBank/DDBJ whole genome shotgun (WGS) entry which is preliminary data.</text>
</comment>
<sequence>MTILTTIDINRPAAEVFRFVAKEPQQMKSWMKGFKGYRLERGRKRQPGSRAVLSFEDGGGQLEVVEEVAGVVPGRRLELVLKNKNMISEQVYEFLDQGEGRCRVRLISRVQLRPWLFNLFSPFVKGPMQRQQDEDLERLRRQLSAKG</sequence>
<dbReference type="SUPFAM" id="SSF55961">
    <property type="entry name" value="Bet v1-like"/>
    <property type="match status" value="1"/>
</dbReference>
<proteinExistence type="predicted"/>
<protein>
    <submittedName>
        <fullName evidence="1">SRPBCC family protein</fullName>
    </submittedName>
</protein>
<gene>
    <name evidence="1" type="ORF">FRY97_05425</name>
</gene>
<name>A0A5C6RW42_9BACT</name>
<evidence type="ECO:0000313" key="2">
    <source>
        <dbReference type="Proteomes" id="UP000321580"/>
    </source>
</evidence>
<accession>A0A5C6RW42</accession>
<keyword evidence="2" id="KW-1185">Reference proteome</keyword>
<dbReference type="Pfam" id="PF10604">
    <property type="entry name" value="Polyketide_cyc2"/>
    <property type="match status" value="1"/>
</dbReference>
<organism evidence="1 2">
    <name type="scientific">Phaeodactylibacter luteus</name>
    <dbReference type="NCBI Taxonomy" id="1564516"/>
    <lineage>
        <taxon>Bacteria</taxon>
        <taxon>Pseudomonadati</taxon>
        <taxon>Bacteroidota</taxon>
        <taxon>Saprospiria</taxon>
        <taxon>Saprospirales</taxon>
        <taxon>Haliscomenobacteraceae</taxon>
        <taxon>Phaeodactylibacter</taxon>
    </lineage>
</organism>
<dbReference type="RefSeq" id="WP_147166423.1">
    <property type="nucleotide sequence ID" value="NZ_VOOR01000008.1"/>
</dbReference>
<dbReference type="EMBL" id="VOOR01000008">
    <property type="protein sequence ID" value="TXB66254.1"/>
    <property type="molecule type" value="Genomic_DNA"/>
</dbReference>
<dbReference type="Gene3D" id="3.30.530.20">
    <property type="match status" value="1"/>
</dbReference>
<reference evidence="1 2" key="1">
    <citation type="submission" date="2019-08" db="EMBL/GenBank/DDBJ databases">
        <title>Genome of Phaeodactylibacter luteus.</title>
        <authorList>
            <person name="Bowman J.P."/>
        </authorList>
    </citation>
    <scope>NUCLEOTIDE SEQUENCE [LARGE SCALE GENOMIC DNA]</scope>
    <source>
        <strain evidence="1 2">KCTC 42180</strain>
    </source>
</reference>
<dbReference type="AlphaFoldDB" id="A0A5C6RW42"/>
<dbReference type="InterPro" id="IPR023393">
    <property type="entry name" value="START-like_dom_sf"/>
</dbReference>
<dbReference type="OrthoDB" id="581838at2"/>